<dbReference type="GO" id="GO:0008168">
    <property type="term" value="F:methyltransferase activity"/>
    <property type="evidence" value="ECO:0007669"/>
    <property type="project" value="UniProtKB-KW"/>
</dbReference>
<name>A0ABU0MQB8_9PROT</name>
<keyword evidence="1" id="KW-0489">Methyltransferase</keyword>
<dbReference type="Pfam" id="PF13489">
    <property type="entry name" value="Methyltransf_23"/>
    <property type="match status" value="1"/>
</dbReference>
<dbReference type="Proteomes" id="UP001244552">
    <property type="component" value="Unassembled WGS sequence"/>
</dbReference>
<proteinExistence type="predicted"/>
<reference evidence="1 2" key="1">
    <citation type="submission" date="2023-07" db="EMBL/GenBank/DDBJ databases">
        <title>Genomic Encyclopedia of Type Strains, Phase IV (KMG-IV): sequencing the most valuable type-strain genomes for metagenomic binning, comparative biology and taxonomic classification.</title>
        <authorList>
            <person name="Goeker M."/>
        </authorList>
    </citation>
    <scope>NUCLEOTIDE SEQUENCE [LARGE SCALE GENOMIC DNA]</scope>
    <source>
        <strain evidence="1 2">DSM 19922</strain>
    </source>
</reference>
<sequence>MTDSLFRELVETAALPYRHCGRYAWHFAKGKLKGDPVFRHLLRRPLLPGAGRLLDLGCGQGVLMALLRAAAARHAVGDWPPDWPAPPSALSLHGVELSARRARLARAALGDSVVQGDIRDALLPPSDAIVILDVLLYLSRDEQAAVLARCAGALASGGVLLLREADAGGGLPFHVTRWAERLACLMRRQWHQPLVYRPAREWIVLLEDLGLAVTALPMSQGTPFANTLFIARQSNRTVQFCPSSGETVDASIP</sequence>
<accession>A0ABU0MQB8</accession>
<dbReference type="SUPFAM" id="SSF53335">
    <property type="entry name" value="S-adenosyl-L-methionine-dependent methyltransferases"/>
    <property type="match status" value="1"/>
</dbReference>
<keyword evidence="2" id="KW-1185">Reference proteome</keyword>
<dbReference type="Gene3D" id="3.40.50.150">
    <property type="entry name" value="Vaccinia Virus protein VP39"/>
    <property type="match status" value="1"/>
</dbReference>
<evidence type="ECO:0000313" key="2">
    <source>
        <dbReference type="Proteomes" id="UP001244552"/>
    </source>
</evidence>
<keyword evidence="1" id="KW-0808">Transferase</keyword>
<dbReference type="RefSeq" id="WP_209987266.1">
    <property type="nucleotide sequence ID" value="NZ_JAGINO010000021.1"/>
</dbReference>
<evidence type="ECO:0000313" key="1">
    <source>
        <dbReference type="EMBL" id="MDQ0535676.1"/>
    </source>
</evidence>
<dbReference type="EMBL" id="JAUSVU010000019">
    <property type="protein sequence ID" value="MDQ0535676.1"/>
    <property type="molecule type" value="Genomic_DNA"/>
</dbReference>
<dbReference type="GO" id="GO:0032259">
    <property type="term" value="P:methylation"/>
    <property type="evidence" value="ECO:0007669"/>
    <property type="project" value="UniProtKB-KW"/>
</dbReference>
<comment type="caution">
    <text evidence="1">The sequence shown here is derived from an EMBL/GenBank/DDBJ whole genome shotgun (WGS) entry which is preliminary data.</text>
</comment>
<dbReference type="InterPro" id="IPR029063">
    <property type="entry name" value="SAM-dependent_MTases_sf"/>
</dbReference>
<gene>
    <name evidence="1" type="ORF">QO018_004560</name>
</gene>
<organism evidence="1 2">
    <name type="scientific">Azospirillum picis</name>
    <dbReference type="NCBI Taxonomy" id="488438"/>
    <lineage>
        <taxon>Bacteria</taxon>
        <taxon>Pseudomonadati</taxon>
        <taxon>Pseudomonadota</taxon>
        <taxon>Alphaproteobacteria</taxon>
        <taxon>Rhodospirillales</taxon>
        <taxon>Azospirillaceae</taxon>
        <taxon>Azospirillum</taxon>
    </lineage>
</organism>
<protein>
    <submittedName>
        <fullName evidence="1">SAM-dependent methyltransferase</fullName>
    </submittedName>
</protein>